<dbReference type="EMBL" id="LWDD02003049">
    <property type="protein sequence ID" value="KAE8238205.1"/>
    <property type="molecule type" value="Genomic_DNA"/>
</dbReference>
<gene>
    <name evidence="2" type="ORF">A4X03_0g8909</name>
</gene>
<reference evidence="2" key="2">
    <citation type="journal article" date="2019" name="IMA Fungus">
        <title>Genome sequencing and comparison of five Tilletia species to identify candidate genes for the detection of regulated species infecting wheat.</title>
        <authorList>
            <person name="Nguyen H.D.T."/>
            <person name="Sultana T."/>
            <person name="Kesanakurti P."/>
            <person name="Hambleton S."/>
        </authorList>
    </citation>
    <scope>NUCLEOTIDE SEQUENCE</scope>
    <source>
        <strain evidence="2">DAOMC 238032</strain>
    </source>
</reference>
<dbReference type="Proteomes" id="UP000077671">
    <property type="component" value="Unassembled WGS sequence"/>
</dbReference>
<dbReference type="AlphaFoldDB" id="A0A8T8SE92"/>
<feature type="region of interest" description="Disordered" evidence="1">
    <location>
        <begin position="192"/>
        <end position="256"/>
    </location>
</feature>
<name>A0A8T8SE92_9BASI</name>
<evidence type="ECO:0000256" key="1">
    <source>
        <dbReference type="SAM" id="MobiDB-lite"/>
    </source>
</evidence>
<reference evidence="2" key="1">
    <citation type="submission" date="2016-04" db="EMBL/GenBank/DDBJ databases">
        <authorList>
            <person name="Nguyen H.D."/>
            <person name="Kesanakurti P."/>
            <person name="Cullis J."/>
            <person name="Levesque C.A."/>
            <person name="Hambleton S."/>
        </authorList>
    </citation>
    <scope>NUCLEOTIDE SEQUENCE</scope>
    <source>
        <strain evidence="2">DAOMC 238032</strain>
    </source>
</reference>
<feature type="compositionally biased region" description="Low complexity" evidence="1">
    <location>
        <begin position="221"/>
        <end position="243"/>
    </location>
</feature>
<accession>A0A8T8SE92</accession>
<evidence type="ECO:0000313" key="2">
    <source>
        <dbReference type="EMBL" id="KAE8238205.1"/>
    </source>
</evidence>
<feature type="region of interest" description="Disordered" evidence="1">
    <location>
        <begin position="115"/>
        <end position="138"/>
    </location>
</feature>
<feature type="compositionally biased region" description="Gly residues" evidence="1">
    <location>
        <begin position="202"/>
        <end position="220"/>
    </location>
</feature>
<feature type="region of interest" description="Disordered" evidence="1">
    <location>
        <begin position="1"/>
        <end position="53"/>
    </location>
</feature>
<feature type="compositionally biased region" description="Low complexity" evidence="1">
    <location>
        <begin position="22"/>
        <end position="52"/>
    </location>
</feature>
<sequence length="312" mass="32704">MQEDSSGHGGARRPGLGNHATSSSFHGSLGGFSSSSPSPSLSPAPGGSMSPPLQATTMMILTKDTIPAPKAIGPISPAPSRYTVPSSSEASLPIRPVMAAVHPAYLVDAIENAGGGSGGADSRSSGGNGASESGLNGVPNGATTLAMLGLHLSRAEPTPISDAASWERVHTLGYRPASRRCVPSTFRRAILRHRGRRWRGSRSGGDKSGSSGCTGAGTGTGSRSDAGATQAQAAQAQAASEAANETTKANGLGVRRPRFPRRYPELRFMCRRLRRMRFRLMLLRLHQRLITELERLVALFKAKGWPAAEEEE</sequence>
<comment type="caution">
    <text evidence="2">The sequence shown here is derived from an EMBL/GenBank/DDBJ whole genome shotgun (WGS) entry which is preliminary data.</text>
</comment>
<protein>
    <submittedName>
        <fullName evidence="2">Uncharacterized protein</fullName>
    </submittedName>
</protein>
<proteinExistence type="predicted"/>
<organism evidence="2 3">
    <name type="scientific">Tilletia caries</name>
    <name type="common">wheat bunt fungus</name>
    <dbReference type="NCBI Taxonomy" id="13290"/>
    <lineage>
        <taxon>Eukaryota</taxon>
        <taxon>Fungi</taxon>
        <taxon>Dikarya</taxon>
        <taxon>Basidiomycota</taxon>
        <taxon>Ustilaginomycotina</taxon>
        <taxon>Exobasidiomycetes</taxon>
        <taxon>Tilletiales</taxon>
        <taxon>Tilletiaceae</taxon>
        <taxon>Tilletia</taxon>
    </lineage>
</organism>
<evidence type="ECO:0000313" key="3">
    <source>
        <dbReference type="Proteomes" id="UP000077671"/>
    </source>
</evidence>